<evidence type="ECO:0000256" key="1">
    <source>
        <dbReference type="SAM" id="SignalP"/>
    </source>
</evidence>
<feature type="chain" id="PRO_5035888599" description="Secreted protein" evidence="1">
    <location>
        <begin position="19"/>
        <end position="69"/>
    </location>
</feature>
<accession>A0A8T0J385</accession>
<organism evidence="2 3">
    <name type="scientific">Ceratodon purpureus</name>
    <name type="common">Fire moss</name>
    <name type="synonym">Dicranum purpureum</name>
    <dbReference type="NCBI Taxonomy" id="3225"/>
    <lineage>
        <taxon>Eukaryota</taxon>
        <taxon>Viridiplantae</taxon>
        <taxon>Streptophyta</taxon>
        <taxon>Embryophyta</taxon>
        <taxon>Bryophyta</taxon>
        <taxon>Bryophytina</taxon>
        <taxon>Bryopsida</taxon>
        <taxon>Dicranidae</taxon>
        <taxon>Pseudoditrichales</taxon>
        <taxon>Ditrichaceae</taxon>
        <taxon>Ceratodon</taxon>
    </lineage>
</organism>
<keyword evidence="3" id="KW-1185">Reference proteome</keyword>
<sequence>MKVLFKLCIGSVILVVDEFIVCQHKLIVCAVAEKLSCCAGFCNMSNAFLFRVCCIVQPHMNVLFSPKVP</sequence>
<feature type="signal peptide" evidence="1">
    <location>
        <begin position="1"/>
        <end position="18"/>
    </location>
</feature>
<dbReference type="EMBL" id="CM026421">
    <property type="protein sequence ID" value="KAG0590394.1"/>
    <property type="molecule type" value="Genomic_DNA"/>
</dbReference>
<gene>
    <name evidence="2" type="ORF">KC19_1G096200</name>
</gene>
<protein>
    <recommendedName>
        <fullName evidence="4">Secreted protein</fullName>
    </recommendedName>
</protein>
<dbReference type="AlphaFoldDB" id="A0A8T0J385"/>
<reference evidence="2" key="1">
    <citation type="submission" date="2020-06" db="EMBL/GenBank/DDBJ databases">
        <title>WGS assembly of Ceratodon purpureus strain R40.</title>
        <authorList>
            <person name="Carey S.B."/>
            <person name="Jenkins J."/>
            <person name="Shu S."/>
            <person name="Lovell J.T."/>
            <person name="Sreedasyam A."/>
            <person name="Maumus F."/>
            <person name="Tiley G.P."/>
            <person name="Fernandez-Pozo N."/>
            <person name="Barry K."/>
            <person name="Chen C."/>
            <person name="Wang M."/>
            <person name="Lipzen A."/>
            <person name="Daum C."/>
            <person name="Saski C.A."/>
            <person name="Payton A.C."/>
            <person name="Mcbreen J.C."/>
            <person name="Conrad R.E."/>
            <person name="Kollar L.M."/>
            <person name="Olsson S."/>
            <person name="Huttunen S."/>
            <person name="Landis J.B."/>
            <person name="Wickett N.J."/>
            <person name="Johnson M.G."/>
            <person name="Rensing S.A."/>
            <person name="Grimwood J."/>
            <person name="Schmutz J."/>
            <person name="Mcdaniel S.F."/>
        </authorList>
    </citation>
    <scope>NUCLEOTIDE SEQUENCE</scope>
    <source>
        <strain evidence="2">R40</strain>
    </source>
</reference>
<name>A0A8T0J385_CERPU</name>
<evidence type="ECO:0008006" key="4">
    <source>
        <dbReference type="Google" id="ProtNLM"/>
    </source>
</evidence>
<evidence type="ECO:0000313" key="3">
    <source>
        <dbReference type="Proteomes" id="UP000822688"/>
    </source>
</evidence>
<comment type="caution">
    <text evidence="2">The sequence shown here is derived from an EMBL/GenBank/DDBJ whole genome shotgun (WGS) entry which is preliminary data.</text>
</comment>
<dbReference type="Proteomes" id="UP000822688">
    <property type="component" value="Chromosome 1"/>
</dbReference>
<proteinExistence type="predicted"/>
<keyword evidence="1" id="KW-0732">Signal</keyword>
<evidence type="ECO:0000313" key="2">
    <source>
        <dbReference type="EMBL" id="KAG0590394.1"/>
    </source>
</evidence>